<gene>
    <name evidence="1" type="ORF">NS506_03114</name>
</gene>
<proteinExistence type="predicted"/>
<protein>
    <submittedName>
        <fullName evidence="1">Uncharacterized protein</fullName>
    </submittedName>
</protein>
<organism evidence="1 2">
    <name type="scientific">Nocardia seriolae</name>
    <dbReference type="NCBI Taxonomy" id="37332"/>
    <lineage>
        <taxon>Bacteria</taxon>
        <taxon>Bacillati</taxon>
        <taxon>Actinomycetota</taxon>
        <taxon>Actinomycetes</taxon>
        <taxon>Mycobacteriales</taxon>
        <taxon>Nocardiaceae</taxon>
        <taxon>Nocardia</taxon>
    </lineage>
</organism>
<dbReference type="Proteomes" id="UP000180166">
    <property type="component" value="Chromosome"/>
</dbReference>
<reference evidence="1 2" key="1">
    <citation type="submission" date="2016-10" db="EMBL/GenBank/DDBJ databases">
        <title>Genome sequence of Nocardia seriolae strain EM150506, isolated from Anguila japonica.</title>
        <authorList>
            <person name="Han H.-J."/>
        </authorList>
    </citation>
    <scope>NUCLEOTIDE SEQUENCE [LARGE SCALE GENOMIC DNA]</scope>
    <source>
        <strain evidence="1 2">EM150506</strain>
    </source>
</reference>
<dbReference type="AlphaFoldDB" id="A0ABC8ASA3"/>
<name>A0ABC8ASA3_9NOCA</name>
<accession>A0ABC8ASA3</accession>
<sequence length="33" mass="3488">MAGLIQPAAVVVLFGIAYGFKFFSAKFPNGLRG</sequence>
<dbReference type="EMBL" id="CP017839">
    <property type="protein sequence ID" value="APA97170.1"/>
    <property type="molecule type" value="Genomic_DNA"/>
</dbReference>
<dbReference type="KEGG" id="nsr:NS506_03114"/>
<evidence type="ECO:0000313" key="1">
    <source>
        <dbReference type="EMBL" id="APA97170.1"/>
    </source>
</evidence>
<evidence type="ECO:0000313" key="2">
    <source>
        <dbReference type="Proteomes" id="UP000180166"/>
    </source>
</evidence>